<dbReference type="PANTHER" id="PTHR33233">
    <property type="entry name" value="ENDONUCLEASE/EXONUCLEASE/PHOSPHATASE"/>
    <property type="match status" value="1"/>
</dbReference>
<dbReference type="PANTHER" id="PTHR33233:SF17">
    <property type="entry name" value="DUF4283 DOMAIN-CONTAINING PROTEIN"/>
    <property type="match status" value="1"/>
</dbReference>
<feature type="region of interest" description="Disordered" evidence="1">
    <location>
        <begin position="1"/>
        <end position="66"/>
    </location>
</feature>
<dbReference type="InterPro" id="IPR005135">
    <property type="entry name" value="Endo/exonuclease/phosphatase"/>
</dbReference>
<dbReference type="InterPro" id="IPR025558">
    <property type="entry name" value="DUF4283"/>
</dbReference>
<dbReference type="InterPro" id="IPR036691">
    <property type="entry name" value="Endo/exonu/phosph_ase_sf"/>
</dbReference>
<proteinExistence type="predicted"/>
<dbReference type="Gene3D" id="3.60.10.10">
    <property type="entry name" value="Endonuclease/exonuclease/phosphatase"/>
    <property type="match status" value="1"/>
</dbReference>
<evidence type="ECO:0008006" key="6">
    <source>
        <dbReference type="Google" id="ProtNLM"/>
    </source>
</evidence>
<dbReference type="AlphaFoldDB" id="A0AAW1MU58"/>
<evidence type="ECO:0000313" key="5">
    <source>
        <dbReference type="Proteomes" id="UP001443914"/>
    </source>
</evidence>
<name>A0AAW1MU58_SAPOF</name>
<evidence type="ECO:0000259" key="2">
    <source>
        <dbReference type="Pfam" id="PF03372"/>
    </source>
</evidence>
<keyword evidence="5" id="KW-1185">Reference proteome</keyword>
<reference evidence="4" key="1">
    <citation type="submission" date="2024-03" db="EMBL/GenBank/DDBJ databases">
        <title>WGS assembly of Saponaria officinalis var. Norfolk2.</title>
        <authorList>
            <person name="Jenkins J."/>
            <person name="Shu S."/>
            <person name="Grimwood J."/>
            <person name="Barry K."/>
            <person name="Goodstein D."/>
            <person name="Schmutz J."/>
            <person name="Leebens-Mack J."/>
            <person name="Osbourn A."/>
        </authorList>
    </citation>
    <scope>NUCLEOTIDE SEQUENCE [LARGE SCALE GENOMIC DNA]</scope>
    <source>
        <strain evidence="4">JIC</strain>
    </source>
</reference>
<evidence type="ECO:0000313" key="4">
    <source>
        <dbReference type="EMBL" id="KAK9749286.1"/>
    </source>
</evidence>
<dbReference type="GO" id="GO:0003824">
    <property type="term" value="F:catalytic activity"/>
    <property type="evidence" value="ECO:0007669"/>
    <property type="project" value="InterPro"/>
</dbReference>
<feature type="domain" description="Endonuclease/exonuclease/phosphatase" evidence="2">
    <location>
        <begin position="364"/>
        <end position="541"/>
    </location>
</feature>
<dbReference type="Proteomes" id="UP001443914">
    <property type="component" value="Unassembled WGS sequence"/>
</dbReference>
<feature type="compositionally biased region" description="Low complexity" evidence="1">
    <location>
        <begin position="13"/>
        <end position="46"/>
    </location>
</feature>
<sequence length="826" mass="93815">MSRSKKTLNTQPKNQSQNANNQSKNRNNPQNNNHNTANNDNNAKNSFSPLANDNGKAVSGPDLDKDGGKSWSVHEIVGIPVIDLNAMTMEEPTDEGWTQQQEEVQEELSHWKYVVYCFILGANPQWDVIEGFIYRIWAKCKIDTISFLHNGVFLVRFADEESKNSVLQYGHFLFDNKPLIVKPWEEGVDLVKTFVKSVPVWVKLMQLPLKFLGKGIPRIAGILGKFIRCDKPTEERTRLDFARVMIEVPFGDKLPNSVKFLDEDGKIVTIKSVFEWKLILCSVCGGVGHESTICRRARPQKKVSQQWRPKAVQPAPKPIEEPVVNVVANSGEASKTPEEVQHRGLNSLAKQKHVKWFLHSQQLGLFGLLETKVKPSALNNVCSNVCDGWSVTTNSQYHKGGRVWVMWRPSVFRVCPLEYSAQFIHMKITDVHLDFSFFCTMIYAFNDIQGRKLLWSRLSALASSISEPWVLCGDFNAVIHPTERLGGMTSEEEMDDFRACLETCDLVDSPASGCFFTWNNKQGADLRIYSRLDRLLVNHLWLDSMPNVYAHFHNEGLFDHSPCTIQTRDGNMRSNRSFKYFNMWSGVPEFLPCVAQVWGDCIKGTKMFGVVTRLKKLKIPLKLLNKKLFDDVENNAVRAGLYLEYVQEHLHADPLNPMWIAKEIDAAKTFCELKRASDLFLLQKSKAHWVCDGDDNTKYFHSIIKGRQVRNKVLRITNIRGHVCSDPSQIQSAFIEFYTKLLGSSAPCVQVNTTVIQKGHVCNQSHWQVLLDPITEGEIRNAIFSIPNYKAPGPNGYSSAFFKDAWSVVGKDITAAILDFFLQVNF</sequence>
<dbReference type="Pfam" id="PF14111">
    <property type="entry name" value="DUF4283"/>
    <property type="match status" value="1"/>
</dbReference>
<dbReference type="EMBL" id="JBDFQZ010000002">
    <property type="protein sequence ID" value="KAK9749286.1"/>
    <property type="molecule type" value="Genomic_DNA"/>
</dbReference>
<feature type="domain" description="DUF4283" evidence="3">
    <location>
        <begin position="110"/>
        <end position="190"/>
    </location>
</feature>
<comment type="caution">
    <text evidence="4">The sequence shown here is derived from an EMBL/GenBank/DDBJ whole genome shotgun (WGS) entry which is preliminary data.</text>
</comment>
<evidence type="ECO:0000259" key="3">
    <source>
        <dbReference type="Pfam" id="PF14111"/>
    </source>
</evidence>
<dbReference type="SUPFAM" id="SSF56219">
    <property type="entry name" value="DNase I-like"/>
    <property type="match status" value="1"/>
</dbReference>
<organism evidence="4 5">
    <name type="scientific">Saponaria officinalis</name>
    <name type="common">Common soapwort</name>
    <name type="synonym">Lychnis saponaria</name>
    <dbReference type="NCBI Taxonomy" id="3572"/>
    <lineage>
        <taxon>Eukaryota</taxon>
        <taxon>Viridiplantae</taxon>
        <taxon>Streptophyta</taxon>
        <taxon>Embryophyta</taxon>
        <taxon>Tracheophyta</taxon>
        <taxon>Spermatophyta</taxon>
        <taxon>Magnoliopsida</taxon>
        <taxon>eudicotyledons</taxon>
        <taxon>Gunneridae</taxon>
        <taxon>Pentapetalae</taxon>
        <taxon>Caryophyllales</taxon>
        <taxon>Caryophyllaceae</taxon>
        <taxon>Caryophylleae</taxon>
        <taxon>Saponaria</taxon>
    </lineage>
</organism>
<protein>
    <recommendedName>
        <fullName evidence="6">DUF4283 domain-containing protein</fullName>
    </recommendedName>
</protein>
<dbReference type="Pfam" id="PF03372">
    <property type="entry name" value="Exo_endo_phos"/>
    <property type="match status" value="1"/>
</dbReference>
<gene>
    <name evidence="4" type="ORF">RND81_02G115200</name>
</gene>
<accession>A0AAW1MU58</accession>
<evidence type="ECO:0000256" key="1">
    <source>
        <dbReference type="SAM" id="MobiDB-lite"/>
    </source>
</evidence>